<dbReference type="EMBL" id="JBBEUB010000002">
    <property type="protein sequence ID" value="MEJ2902590.1"/>
    <property type="molecule type" value="Genomic_DNA"/>
</dbReference>
<gene>
    <name evidence="1" type="ORF">WAE58_09130</name>
</gene>
<proteinExistence type="predicted"/>
<evidence type="ECO:0000313" key="2">
    <source>
        <dbReference type="Proteomes" id="UP001378956"/>
    </source>
</evidence>
<dbReference type="RefSeq" id="WP_216854484.1">
    <property type="nucleotide sequence ID" value="NZ_CBFGNQ010000002.1"/>
</dbReference>
<comment type="caution">
    <text evidence="1">The sequence shown here is derived from an EMBL/GenBank/DDBJ whole genome shotgun (WGS) entry which is preliminary data.</text>
</comment>
<reference evidence="1 2" key="1">
    <citation type="submission" date="2024-03" db="EMBL/GenBank/DDBJ databases">
        <title>Sequence of Lycoming College Course Isolates.</title>
        <authorList>
            <person name="Plotts O."/>
            <person name="Newman J."/>
        </authorList>
    </citation>
    <scope>NUCLEOTIDE SEQUENCE [LARGE SCALE GENOMIC DNA]</scope>
    <source>
        <strain evidence="1 2">CJB-3</strain>
    </source>
</reference>
<dbReference type="PROSITE" id="PS51257">
    <property type="entry name" value="PROKAR_LIPOPROTEIN"/>
    <property type="match status" value="1"/>
</dbReference>
<accession>A0ABU8NM79</accession>
<evidence type="ECO:0000313" key="1">
    <source>
        <dbReference type="EMBL" id="MEJ2902590.1"/>
    </source>
</evidence>
<dbReference type="Proteomes" id="UP001378956">
    <property type="component" value="Unassembled WGS sequence"/>
</dbReference>
<organism evidence="1 2">
    <name type="scientific">Pedobacter panaciterrae</name>
    <dbReference type="NCBI Taxonomy" id="363849"/>
    <lineage>
        <taxon>Bacteria</taxon>
        <taxon>Pseudomonadati</taxon>
        <taxon>Bacteroidota</taxon>
        <taxon>Sphingobacteriia</taxon>
        <taxon>Sphingobacteriales</taxon>
        <taxon>Sphingobacteriaceae</taxon>
        <taxon>Pedobacter</taxon>
    </lineage>
</organism>
<keyword evidence="2" id="KW-1185">Reference proteome</keyword>
<name>A0ABU8NM79_9SPHI</name>
<sequence length="96" mass="11095">MKKIILICLAVIALGCKSMSYQESSIKIGMSENEFKQANRSAELMSLDNNGTNIYRIISRGVIIANAEPYLFFYFHDGKLTRFVKSDRIDDYKFIW</sequence>
<protein>
    <submittedName>
        <fullName evidence="1">Uncharacterized protein</fullName>
    </submittedName>
</protein>